<dbReference type="Pfam" id="PF01546">
    <property type="entry name" value="Peptidase_M20"/>
    <property type="match status" value="1"/>
</dbReference>
<name>A0A2T9JSJ4_9CAUL</name>
<dbReference type="RefSeq" id="WP_109101715.1">
    <property type="nucleotide sequence ID" value="NZ_QDKQ01000055.1"/>
</dbReference>
<evidence type="ECO:0000256" key="4">
    <source>
        <dbReference type="SAM" id="SignalP"/>
    </source>
</evidence>
<dbReference type="AlphaFoldDB" id="A0A2T9JSJ4"/>
<evidence type="ECO:0000313" key="6">
    <source>
        <dbReference type="EMBL" id="PVM86678.1"/>
    </source>
</evidence>
<feature type="signal peptide" evidence="4">
    <location>
        <begin position="1"/>
        <end position="27"/>
    </location>
</feature>
<evidence type="ECO:0000256" key="2">
    <source>
        <dbReference type="ARBA" id="ARBA00022723"/>
    </source>
</evidence>
<dbReference type="Pfam" id="PF07687">
    <property type="entry name" value="M20_dimer"/>
    <property type="match status" value="1"/>
</dbReference>
<evidence type="ECO:0000256" key="1">
    <source>
        <dbReference type="ARBA" id="ARBA00022670"/>
    </source>
</evidence>
<dbReference type="InterPro" id="IPR006311">
    <property type="entry name" value="TAT_signal"/>
</dbReference>
<dbReference type="GO" id="GO:0008233">
    <property type="term" value="F:peptidase activity"/>
    <property type="evidence" value="ECO:0007669"/>
    <property type="project" value="UniProtKB-KW"/>
</dbReference>
<dbReference type="PANTHER" id="PTHR43270:SF4">
    <property type="entry name" value="CARNOSINE DIPEPTIDASE 2, ISOFORM A"/>
    <property type="match status" value="1"/>
</dbReference>
<accession>A0A2T9JSJ4</accession>
<feature type="chain" id="PRO_5015723648" evidence="4">
    <location>
        <begin position="28"/>
        <end position="510"/>
    </location>
</feature>
<dbReference type="GO" id="GO:0006508">
    <property type="term" value="P:proteolysis"/>
    <property type="evidence" value="ECO:0007669"/>
    <property type="project" value="UniProtKB-KW"/>
</dbReference>
<organism evidence="6 7">
    <name type="scientific">Caulobacter endophyticus</name>
    <dbReference type="NCBI Taxonomy" id="2172652"/>
    <lineage>
        <taxon>Bacteria</taxon>
        <taxon>Pseudomonadati</taxon>
        <taxon>Pseudomonadota</taxon>
        <taxon>Alphaproteobacteria</taxon>
        <taxon>Caulobacterales</taxon>
        <taxon>Caulobacteraceae</taxon>
        <taxon>Caulobacter</taxon>
    </lineage>
</organism>
<keyword evidence="2" id="KW-0479">Metal-binding</keyword>
<dbReference type="GO" id="GO:0046872">
    <property type="term" value="F:metal ion binding"/>
    <property type="evidence" value="ECO:0007669"/>
    <property type="project" value="UniProtKB-KW"/>
</dbReference>
<dbReference type="Gene3D" id="3.40.630.10">
    <property type="entry name" value="Zn peptidases"/>
    <property type="match status" value="1"/>
</dbReference>
<dbReference type="InterPro" id="IPR051458">
    <property type="entry name" value="Cyt/Met_Dipeptidase"/>
</dbReference>
<comment type="caution">
    <text evidence="6">The sequence shown here is derived from an EMBL/GenBank/DDBJ whole genome shotgun (WGS) entry which is preliminary data.</text>
</comment>
<dbReference type="EMBL" id="QDKQ01000055">
    <property type="protein sequence ID" value="PVM86678.1"/>
    <property type="molecule type" value="Genomic_DNA"/>
</dbReference>
<feature type="domain" description="Peptidase M20 dimerisation" evidence="5">
    <location>
        <begin position="257"/>
        <end position="400"/>
    </location>
</feature>
<keyword evidence="4" id="KW-0732">Signal</keyword>
<dbReference type="SUPFAM" id="SSF53187">
    <property type="entry name" value="Zn-dependent exopeptidases"/>
    <property type="match status" value="1"/>
</dbReference>
<dbReference type="Gene3D" id="3.30.70.360">
    <property type="match status" value="1"/>
</dbReference>
<keyword evidence="1" id="KW-0645">Protease</keyword>
<dbReference type="PANTHER" id="PTHR43270">
    <property type="entry name" value="BETA-ALA-HIS DIPEPTIDASE"/>
    <property type="match status" value="1"/>
</dbReference>
<keyword evidence="7" id="KW-1185">Reference proteome</keyword>
<evidence type="ECO:0000259" key="5">
    <source>
        <dbReference type="Pfam" id="PF07687"/>
    </source>
</evidence>
<dbReference type="OrthoDB" id="9761532at2"/>
<dbReference type="Proteomes" id="UP000245073">
    <property type="component" value="Unassembled WGS sequence"/>
</dbReference>
<reference evidence="6 7" key="1">
    <citation type="submission" date="2018-04" db="EMBL/GenBank/DDBJ databases">
        <title>The genome sequence of Caulobacter sp. 744.</title>
        <authorList>
            <person name="Gao J."/>
            <person name="Sun J."/>
        </authorList>
    </citation>
    <scope>NUCLEOTIDE SEQUENCE [LARGE SCALE GENOMIC DNA]</scope>
    <source>
        <strain evidence="6 7">774</strain>
    </source>
</reference>
<dbReference type="PROSITE" id="PS51318">
    <property type="entry name" value="TAT"/>
    <property type="match status" value="1"/>
</dbReference>
<proteinExistence type="predicted"/>
<keyword evidence="3" id="KW-0378">Hydrolase</keyword>
<dbReference type="InterPro" id="IPR011650">
    <property type="entry name" value="Peptidase_M20_dimer"/>
</dbReference>
<evidence type="ECO:0000313" key="7">
    <source>
        <dbReference type="Proteomes" id="UP000245073"/>
    </source>
</evidence>
<evidence type="ECO:0000256" key="3">
    <source>
        <dbReference type="ARBA" id="ARBA00022801"/>
    </source>
</evidence>
<protein>
    <submittedName>
        <fullName evidence="6">Twin-arginine translocation pathway signal protein</fullName>
    </submittedName>
</protein>
<sequence length="510" mass="54260">MSDVPSRRALMTGAAAATLLAPGLAAAAARPSVRDADLAVIRKAAEAGYEASVKRIQDWIALPSIAAENRDMDKGADYMMALARDAGFTGVEKVATDGAPGVFGVLDVGARRWLAIYFMYDVKQYDPAEWSSPPLEARIVDKPGFGKVIVGRGAVNQKGPQASFLAGLHAIRAAGKKPPVNLVLVCEGEEEIGSPHFRQVVTKPNVLAALKRCEGVIIPAGWQSPGNGGVSVNLGAKGIVELELVSSGAKWGRGPRTDIHSSEKARVDSPAWRLVQALTTLVTPDGNTPAIEGWFEKVRPLTAREKELIGLAAQRINEAEAKRILGVDRWIDDLPWEKALERLASQPTVNIEGLVSGYTGPGGKTVLPGRAVAKIDLRLVPNMTKDDAVAKLRAHLDKRGFPDIEVNVSGGYGPTETDENSRLIRAQLKVYERAGVPATLYPRSAGSWPGTVFTSPPVSLAAGQFGLGHGSGAHAPNEYYVIESSNPKVQGLVGGTMSYVDLMYEIAEAQ</sequence>
<gene>
    <name evidence="6" type="ORF">DDF67_15225</name>
</gene>
<dbReference type="InterPro" id="IPR002933">
    <property type="entry name" value="Peptidase_M20"/>
</dbReference>